<evidence type="ECO:0000313" key="1">
    <source>
        <dbReference type="EMBL" id="USY22668.1"/>
    </source>
</evidence>
<dbReference type="EMBL" id="CP099837">
    <property type="protein sequence ID" value="USY22668.1"/>
    <property type="molecule type" value="Genomic_DNA"/>
</dbReference>
<accession>A0ABY5DGP9</accession>
<keyword evidence="2" id="KW-1185">Reference proteome</keyword>
<protein>
    <submittedName>
        <fullName evidence="1">Uncharacterized protein</fullName>
    </submittedName>
</protein>
<evidence type="ECO:0000313" key="2">
    <source>
        <dbReference type="Proteomes" id="UP001055940"/>
    </source>
</evidence>
<sequence length="47" mass="5016">MIILTVVSGGGGVWIADTRVVGRTFVRGLERESANSSGSLFLTVSYR</sequence>
<organism evidence="1 2">
    <name type="scientific">Nocardiopsis exhalans</name>
    <dbReference type="NCBI Taxonomy" id="163604"/>
    <lineage>
        <taxon>Bacteria</taxon>
        <taxon>Bacillati</taxon>
        <taxon>Actinomycetota</taxon>
        <taxon>Actinomycetes</taxon>
        <taxon>Streptosporangiales</taxon>
        <taxon>Nocardiopsidaceae</taxon>
        <taxon>Nocardiopsis</taxon>
    </lineage>
</organism>
<gene>
    <name evidence="1" type="ORF">NE857_14280</name>
</gene>
<proteinExistence type="predicted"/>
<reference evidence="1" key="1">
    <citation type="submission" date="2022-06" db="EMBL/GenBank/DDBJ databases">
        <authorList>
            <person name="Ping M."/>
        </authorList>
    </citation>
    <scope>NUCLEOTIDE SEQUENCE</scope>
    <source>
        <strain evidence="1">JCM11759T</strain>
    </source>
</reference>
<name>A0ABY5DGP9_9ACTN</name>
<dbReference type="Proteomes" id="UP001055940">
    <property type="component" value="Chromosome"/>
</dbReference>
<dbReference type="RefSeq" id="WP_254421432.1">
    <property type="nucleotide sequence ID" value="NZ_BAAAJB010000026.1"/>
</dbReference>